<evidence type="ECO:0000259" key="4">
    <source>
        <dbReference type="Pfam" id="PF04500"/>
    </source>
</evidence>
<dbReference type="AlphaFoldDB" id="A0A821Q494"/>
<keyword evidence="2" id="KW-0863">Zinc-finger</keyword>
<name>A0A821Q494_9NEOP</name>
<dbReference type="Pfam" id="PF04500">
    <property type="entry name" value="FLYWCH"/>
    <property type="match status" value="1"/>
</dbReference>
<dbReference type="Gene3D" id="2.20.25.240">
    <property type="match status" value="2"/>
</dbReference>
<keyword evidence="1" id="KW-0479">Metal-binding</keyword>
<dbReference type="GO" id="GO:0008270">
    <property type="term" value="F:zinc ion binding"/>
    <property type="evidence" value="ECO:0007669"/>
    <property type="project" value="UniProtKB-KW"/>
</dbReference>
<gene>
    <name evidence="5" type="ORF">PMACD_LOCUS4510</name>
</gene>
<protein>
    <recommendedName>
        <fullName evidence="4">FLYWCH-type domain-containing protein</fullName>
    </recommendedName>
</protein>
<feature type="domain" description="FLYWCH-type" evidence="4">
    <location>
        <begin position="304"/>
        <end position="356"/>
    </location>
</feature>
<dbReference type="EMBL" id="CAJOBZ010000008">
    <property type="protein sequence ID" value="CAF4819528.1"/>
    <property type="molecule type" value="Genomic_DNA"/>
</dbReference>
<keyword evidence="6" id="KW-1185">Reference proteome</keyword>
<organism evidence="5 6">
    <name type="scientific">Pieris macdunnoughi</name>
    <dbReference type="NCBI Taxonomy" id="345717"/>
    <lineage>
        <taxon>Eukaryota</taxon>
        <taxon>Metazoa</taxon>
        <taxon>Ecdysozoa</taxon>
        <taxon>Arthropoda</taxon>
        <taxon>Hexapoda</taxon>
        <taxon>Insecta</taxon>
        <taxon>Pterygota</taxon>
        <taxon>Neoptera</taxon>
        <taxon>Endopterygota</taxon>
        <taxon>Lepidoptera</taxon>
        <taxon>Glossata</taxon>
        <taxon>Ditrysia</taxon>
        <taxon>Papilionoidea</taxon>
        <taxon>Pieridae</taxon>
        <taxon>Pierinae</taxon>
        <taxon>Pieris</taxon>
    </lineage>
</organism>
<dbReference type="OrthoDB" id="167578at2759"/>
<proteinExistence type="predicted"/>
<dbReference type="Proteomes" id="UP000663880">
    <property type="component" value="Unassembled WGS sequence"/>
</dbReference>
<evidence type="ECO:0000256" key="3">
    <source>
        <dbReference type="ARBA" id="ARBA00022833"/>
    </source>
</evidence>
<dbReference type="InterPro" id="IPR007588">
    <property type="entry name" value="Znf_FLYWCH"/>
</dbReference>
<comment type="caution">
    <text evidence="5">The sequence shown here is derived from an EMBL/GenBank/DDBJ whole genome shotgun (WGS) entry which is preliminary data.</text>
</comment>
<sequence length="380" mass="45113">MRSKLSRMRPKNTNTSLYFSIVTQEVCHFHASVREITLLNGKKYLMINGYTFSWKSNCKLGKRYVCTLRTSFITLTTGRKQLLYKGYTFYQTYSGKSRHRWVCTLHPKFEFIETVNGKKYLKYNHHYYVLSGTKGRWRCNETSTCFTSLYVDEYLRPIKLNKPHDHPPARFIKTSAGFIRYRRDRRKRLKSFSLFSLSVKVRSRRDAKRQMSMDRLLDKKVEIRNKTKDERMSYYQLKKITLQNGKTYYLYKGYTYSLIPGSATYGTRWRCTKNSKCYVCMMVGHDGEILKIKGTYIWTKRGGRHPLLLLYGFTYSFQKKNADGRISWYCSRRLRGCRAAAVSFGQKAIPIKQHDHVPPKLPVDYTETQIFPSNEFFKYQ</sequence>
<evidence type="ECO:0000313" key="5">
    <source>
        <dbReference type="EMBL" id="CAF4819528.1"/>
    </source>
</evidence>
<evidence type="ECO:0000256" key="1">
    <source>
        <dbReference type="ARBA" id="ARBA00022723"/>
    </source>
</evidence>
<keyword evidence="3" id="KW-0862">Zinc</keyword>
<accession>A0A821Q494</accession>
<evidence type="ECO:0000256" key="2">
    <source>
        <dbReference type="ARBA" id="ARBA00022771"/>
    </source>
</evidence>
<reference evidence="5" key="1">
    <citation type="submission" date="2021-02" db="EMBL/GenBank/DDBJ databases">
        <authorList>
            <person name="Steward A R."/>
        </authorList>
    </citation>
    <scope>NUCLEOTIDE SEQUENCE</scope>
</reference>
<evidence type="ECO:0000313" key="6">
    <source>
        <dbReference type="Proteomes" id="UP000663880"/>
    </source>
</evidence>